<sequence length="220" mass="24797">MTGLLRVGGVSMPFDEATDYVRVYTANTTRTWSYPAYDGYPGSPAETVELPDLLAASLLNAGQKPIVSYYAFEELLPEINKRLMVPELTGTLAEATPAMLEALADLFGVLDDHKVKHVGMTKLAKVLHRKRPDLIPLYDENIRRCYSDLGTKPVPVVKRRTRRDFCRAWLPVLRDDLVSQQESWQQLADLATEPKISPLRAMDMVGWKLGERPRKARRGA</sequence>
<gene>
    <name evidence="1" type="ORF">D477_014291</name>
</gene>
<keyword evidence="2" id="KW-1185">Reference proteome</keyword>
<dbReference type="Pfam" id="PF19827">
    <property type="entry name" value="DUF6308"/>
    <property type="match status" value="1"/>
</dbReference>
<reference evidence="1 2" key="1">
    <citation type="journal article" date="2013" name="Genome Announc.">
        <title>Draft Genome Sequence of Arthrobacter crystallopoietes Strain BAB-32, Revealing Genes for Bioremediation.</title>
        <authorList>
            <person name="Joshi M.N."/>
            <person name="Pandit A.S."/>
            <person name="Sharma A."/>
            <person name="Pandya R.V."/>
            <person name="Desai S.M."/>
            <person name="Saxena A.K."/>
            <person name="Bagatharia S.B."/>
        </authorList>
    </citation>
    <scope>NUCLEOTIDE SEQUENCE [LARGE SCALE GENOMIC DNA]</scope>
    <source>
        <strain evidence="1 2">BAB-32</strain>
    </source>
</reference>
<dbReference type="EMBL" id="ANPE02000169">
    <property type="protein sequence ID" value="EMY33578.1"/>
    <property type="molecule type" value="Genomic_DNA"/>
</dbReference>
<dbReference type="AlphaFoldDB" id="N1V5N8"/>
<dbReference type="InterPro" id="IPR046275">
    <property type="entry name" value="DUF6308"/>
</dbReference>
<protein>
    <submittedName>
        <fullName evidence="1">Uncharacterized protein</fullName>
    </submittedName>
</protein>
<dbReference type="RefSeq" id="WP_005270173.1">
    <property type="nucleotide sequence ID" value="NZ_ANPE02000169.1"/>
</dbReference>
<organism evidence="1 2">
    <name type="scientific">Arthrobacter crystallopoietes BAB-32</name>
    <dbReference type="NCBI Taxonomy" id="1246476"/>
    <lineage>
        <taxon>Bacteria</taxon>
        <taxon>Bacillati</taxon>
        <taxon>Actinomycetota</taxon>
        <taxon>Actinomycetes</taxon>
        <taxon>Micrococcales</taxon>
        <taxon>Micrococcaceae</taxon>
        <taxon>Crystallibacter</taxon>
    </lineage>
</organism>
<comment type="caution">
    <text evidence="1">The sequence shown here is derived from an EMBL/GenBank/DDBJ whole genome shotgun (WGS) entry which is preliminary data.</text>
</comment>
<name>N1V5N8_9MICC</name>
<dbReference type="Proteomes" id="UP000010729">
    <property type="component" value="Unassembled WGS sequence"/>
</dbReference>
<proteinExistence type="predicted"/>
<evidence type="ECO:0000313" key="2">
    <source>
        <dbReference type="Proteomes" id="UP000010729"/>
    </source>
</evidence>
<accession>N1V5N8</accession>
<evidence type="ECO:0000313" key="1">
    <source>
        <dbReference type="EMBL" id="EMY33578.1"/>
    </source>
</evidence>
<dbReference type="OrthoDB" id="5178186at2"/>